<dbReference type="RefSeq" id="WP_183784011.1">
    <property type="nucleotide sequence ID" value="NZ_JACIBS010000001.1"/>
</dbReference>
<sequence>MRPVRLLRRVARDRTVAVLLAVAVIATVSCAGLGWRWWAVAHSEPAHNAAVRDTAVREGTRALEVLHTIDHRTAASDLDAWARVTSGELHGRLTGDRKRHIDRAGDAETVATATVTRSALSELDLEGGTARLLAVVDTDVGKEQRRSTLIASLVRKGERWTVSNVQAVGS</sequence>
<protein>
    <submittedName>
        <fullName evidence="3">Mce-associated membrane protein</fullName>
    </submittedName>
</protein>
<evidence type="ECO:0000256" key="1">
    <source>
        <dbReference type="ARBA" id="ARBA00004370"/>
    </source>
</evidence>
<organism evidence="3 4">
    <name type="scientific">Prauserella sediminis</name>
    <dbReference type="NCBI Taxonomy" id="577680"/>
    <lineage>
        <taxon>Bacteria</taxon>
        <taxon>Bacillati</taxon>
        <taxon>Actinomycetota</taxon>
        <taxon>Actinomycetes</taxon>
        <taxon>Pseudonocardiales</taxon>
        <taxon>Pseudonocardiaceae</taxon>
        <taxon>Prauserella</taxon>
        <taxon>Prauserella salsuginis group</taxon>
    </lineage>
</organism>
<dbReference type="EMBL" id="JACIBS010000001">
    <property type="protein sequence ID" value="MBB3664365.1"/>
    <property type="molecule type" value="Genomic_DNA"/>
</dbReference>
<comment type="subcellular location">
    <subcellularLocation>
        <location evidence="1">Membrane</location>
    </subcellularLocation>
</comment>
<keyword evidence="4" id="KW-1185">Reference proteome</keyword>
<dbReference type="PANTHER" id="PTHR37042">
    <property type="entry name" value="OUTER MEMBRANE PROTEIN RV1973"/>
    <property type="match status" value="1"/>
</dbReference>
<dbReference type="PROSITE" id="PS51257">
    <property type="entry name" value="PROKAR_LIPOPROTEIN"/>
    <property type="match status" value="1"/>
</dbReference>
<evidence type="ECO:0000313" key="4">
    <source>
        <dbReference type="Proteomes" id="UP000564573"/>
    </source>
</evidence>
<dbReference type="PANTHER" id="PTHR37042:SF4">
    <property type="entry name" value="OUTER MEMBRANE PROTEIN RV1973"/>
    <property type="match status" value="1"/>
</dbReference>
<name>A0A839XX60_9PSEU</name>
<gene>
    <name evidence="3" type="ORF">FB384_003269</name>
</gene>
<dbReference type="AlphaFoldDB" id="A0A839XX60"/>
<keyword evidence="2" id="KW-0472">Membrane</keyword>
<dbReference type="Proteomes" id="UP000564573">
    <property type="component" value="Unassembled WGS sequence"/>
</dbReference>
<evidence type="ECO:0000313" key="3">
    <source>
        <dbReference type="EMBL" id="MBB3664365.1"/>
    </source>
</evidence>
<reference evidence="3 4" key="1">
    <citation type="submission" date="2020-08" db="EMBL/GenBank/DDBJ databases">
        <title>Sequencing the genomes of 1000 actinobacteria strains.</title>
        <authorList>
            <person name="Klenk H.-P."/>
        </authorList>
    </citation>
    <scope>NUCLEOTIDE SEQUENCE [LARGE SCALE GENOMIC DNA]</scope>
    <source>
        <strain evidence="3 4">DSM 45267</strain>
    </source>
</reference>
<accession>A0A839XX60</accession>
<comment type="caution">
    <text evidence="3">The sequence shown here is derived from an EMBL/GenBank/DDBJ whole genome shotgun (WGS) entry which is preliminary data.</text>
</comment>
<dbReference type="GO" id="GO:0016020">
    <property type="term" value="C:membrane"/>
    <property type="evidence" value="ECO:0007669"/>
    <property type="project" value="UniProtKB-SubCell"/>
</dbReference>
<proteinExistence type="predicted"/>
<evidence type="ECO:0000256" key="2">
    <source>
        <dbReference type="ARBA" id="ARBA00023136"/>
    </source>
</evidence>